<dbReference type="InterPro" id="IPR050301">
    <property type="entry name" value="NTE"/>
</dbReference>
<dbReference type="InterPro" id="IPR000595">
    <property type="entry name" value="cNMP-bd_dom"/>
</dbReference>
<dbReference type="PANTHER" id="PTHR14226:SF26">
    <property type="entry name" value="PATATIN-LIKE PHOSPHOLIPASE DOMAIN-CONTAINING PROTEIN 6"/>
    <property type="match status" value="1"/>
</dbReference>
<feature type="active site" description="Nucleophile" evidence="17">
    <location>
        <position position="980"/>
    </location>
</feature>
<keyword evidence="12 19" id="KW-0472">Membrane</keyword>
<dbReference type="GO" id="GO:0004622">
    <property type="term" value="F:phosphatidylcholine lysophospholipase activity"/>
    <property type="evidence" value="ECO:0007669"/>
    <property type="project" value="UniProtKB-EC"/>
</dbReference>
<feature type="transmembrane region" description="Helical" evidence="19">
    <location>
        <begin position="34"/>
        <end position="57"/>
    </location>
</feature>
<feature type="short sequence motif" description="GXGXXG" evidence="17">
    <location>
        <begin position="951"/>
        <end position="956"/>
    </location>
</feature>
<dbReference type="PROSITE" id="PS51635">
    <property type="entry name" value="PNPLA"/>
    <property type="match status" value="1"/>
</dbReference>
<dbReference type="GO" id="GO:0005789">
    <property type="term" value="C:endoplasmic reticulum membrane"/>
    <property type="evidence" value="ECO:0007669"/>
    <property type="project" value="UniProtKB-SubCell"/>
</dbReference>
<evidence type="ECO:0000256" key="19">
    <source>
        <dbReference type="SAM" id="Phobius"/>
    </source>
</evidence>
<dbReference type="Proteomes" id="UP000261500">
    <property type="component" value="Unplaced"/>
</dbReference>
<evidence type="ECO:0000256" key="12">
    <source>
        <dbReference type="ARBA" id="ARBA00023136"/>
    </source>
</evidence>
<dbReference type="InterPro" id="IPR056556">
    <property type="entry name" value="NTE1_P-loop_dom"/>
</dbReference>
<dbReference type="Pfam" id="PF00027">
    <property type="entry name" value="cNMP_binding"/>
    <property type="match status" value="3"/>
</dbReference>
<accession>A0A3B3VH08</accession>
<dbReference type="GO" id="GO:0016042">
    <property type="term" value="P:lipid catabolic process"/>
    <property type="evidence" value="ECO:0007669"/>
    <property type="project" value="UniProtKB-UniRule"/>
</dbReference>
<comment type="caution">
    <text evidence="17">Lacks conserved residue(s) required for the propagation of feature annotation.</text>
</comment>
<dbReference type="SMART" id="SM00100">
    <property type="entry name" value="cNMP"/>
    <property type="match status" value="3"/>
</dbReference>
<keyword evidence="10 19" id="KW-1133">Transmembrane helix</keyword>
<dbReference type="CDD" id="cd07225">
    <property type="entry name" value="Pat_PNPLA6_PNPLA7"/>
    <property type="match status" value="1"/>
</dbReference>
<feature type="domain" description="Cyclic nucleotide-binding" evidence="20">
    <location>
        <begin position="608"/>
        <end position="713"/>
    </location>
</feature>
<keyword evidence="9 17" id="KW-0442">Lipid degradation</keyword>
<reference evidence="22" key="2">
    <citation type="submission" date="2025-09" db="UniProtKB">
        <authorList>
            <consortium name="Ensembl"/>
        </authorList>
    </citation>
    <scope>IDENTIFICATION</scope>
</reference>
<feature type="domain" description="PNPLA" evidence="21">
    <location>
        <begin position="947"/>
        <end position="1113"/>
    </location>
</feature>
<keyword evidence="11 17" id="KW-0443">Lipid metabolism</keyword>
<comment type="similarity">
    <text evidence="2">Belongs to the NTE family.</text>
</comment>
<keyword evidence="8" id="KW-0256">Endoplasmic reticulum</keyword>
<dbReference type="InterPro" id="IPR001423">
    <property type="entry name" value="LysoPLipase_patatin_CS"/>
</dbReference>
<dbReference type="CDD" id="cd12087">
    <property type="entry name" value="TM_EGFR-like"/>
    <property type="match status" value="1"/>
</dbReference>
<reference evidence="22" key="1">
    <citation type="submission" date="2025-08" db="UniProtKB">
        <authorList>
            <consortium name="Ensembl"/>
        </authorList>
    </citation>
    <scope>IDENTIFICATION</scope>
</reference>
<comment type="catalytic activity">
    <reaction evidence="16">
        <text>1-hexadecanoyl-sn-glycero-3-phosphocholine + H2O = sn-glycerol 3-phosphocholine + hexadecanoate + H(+)</text>
        <dbReference type="Rhea" id="RHEA:40435"/>
        <dbReference type="ChEBI" id="CHEBI:7896"/>
        <dbReference type="ChEBI" id="CHEBI:15377"/>
        <dbReference type="ChEBI" id="CHEBI:15378"/>
        <dbReference type="ChEBI" id="CHEBI:16870"/>
        <dbReference type="ChEBI" id="CHEBI:72998"/>
    </reaction>
    <physiologicalReaction direction="left-to-right" evidence="16">
        <dbReference type="Rhea" id="RHEA:40436"/>
    </physiologicalReaction>
</comment>
<dbReference type="InterPro" id="IPR016035">
    <property type="entry name" value="Acyl_Trfase/lysoPLipase"/>
</dbReference>
<feature type="short sequence motif" description="GXSXG" evidence="17">
    <location>
        <begin position="978"/>
        <end position="982"/>
    </location>
</feature>
<dbReference type="PROSITE" id="PS50042">
    <property type="entry name" value="CNMP_BINDING_3"/>
    <property type="match status" value="3"/>
</dbReference>
<feature type="region of interest" description="Disordered" evidence="18">
    <location>
        <begin position="324"/>
        <end position="344"/>
    </location>
</feature>
<proteinExistence type="inferred from homology"/>
<dbReference type="InterPro" id="IPR014710">
    <property type="entry name" value="RmlC-like_jellyroll"/>
</dbReference>
<dbReference type="FunFam" id="2.60.120.10:FF:000022">
    <property type="entry name" value="Patatin like phospholipase domain containing 7"/>
    <property type="match status" value="1"/>
</dbReference>
<dbReference type="InterPro" id="IPR002641">
    <property type="entry name" value="PNPLA_dom"/>
</dbReference>
<feature type="domain" description="Cyclic nucleotide-binding" evidence="20">
    <location>
        <begin position="495"/>
        <end position="580"/>
    </location>
</feature>
<evidence type="ECO:0000256" key="8">
    <source>
        <dbReference type="ARBA" id="ARBA00022824"/>
    </source>
</evidence>
<feature type="active site" description="Proton acceptor" evidence="17">
    <location>
        <position position="1100"/>
    </location>
</feature>
<evidence type="ECO:0000256" key="18">
    <source>
        <dbReference type="SAM" id="MobiDB-lite"/>
    </source>
</evidence>
<dbReference type="InterPro" id="IPR018490">
    <property type="entry name" value="cNMP-bd_dom_sf"/>
</dbReference>
<keyword evidence="4" id="KW-0597">Phosphoprotein</keyword>
<feature type="compositionally biased region" description="Acidic residues" evidence="18">
    <location>
        <begin position="1278"/>
        <end position="1307"/>
    </location>
</feature>
<evidence type="ECO:0000256" key="10">
    <source>
        <dbReference type="ARBA" id="ARBA00022989"/>
    </source>
</evidence>
<evidence type="ECO:0000256" key="1">
    <source>
        <dbReference type="ARBA" id="ARBA00004643"/>
    </source>
</evidence>
<organism evidence="22 23">
    <name type="scientific">Poecilia latipinna</name>
    <name type="common">sailfin molly</name>
    <dbReference type="NCBI Taxonomy" id="48699"/>
    <lineage>
        <taxon>Eukaryota</taxon>
        <taxon>Metazoa</taxon>
        <taxon>Chordata</taxon>
        <taxon>Craniata</taxon>
        <taxon>Vertebrata</taxon>
        <taxon>Euteleostomi</taxon>
        <taxon>Actinopterygii</taxon>
        <taxon>Neopterygii</taxon>
        <taxon>Teleostei</taxon>
        <taxon>Neoteleostei</taxon>
        <taxon>Acanthomorphata</taxon>
        <taxon>Ovalentaria</taxon>
        <taxon>Atherinomorphae</taxon>
        <taxon>Cyprinodontiformes</taxon>
        <taxon>Poeciliidae</taxon>
        <taxon>Poeciliinae</taxon>
        <taxon>Poecilia</taxon>
    </lineage>
</organism>
<evidence type="ECO:0000256" key="17">
    <source>
        <dbReference type="PROSITE-ProRule" id="PRU01161"/>
    </source>
</evidence>
<dbReference type="CDD" id="cd00038">
    <property type="entry name" value="CAP_ED"/>
    <property type="match status" value="3"/>
</dbReference>
<dbReference type="FunFam" id="2.60.120.10:FF:000010">
    <property type="entry name" value="neuropathy target esterase isoform X1"/>
    <property type="match status" value="1"/>
</dbReference>
<comment type="catalytic activity">
    <reaction evidence="14">
        <text>1-hexadecanoyl-sn-glycero-3-phosphate + H2O = sn-glycerol 3-phosphate + hexadecanoate + H(+)</text>
        <dbReference type="Rhea" id="RHEA:49092"/>
        <dbReference type="ChEBI" id="CHEBI:7896"/>
        <dbReference type="ChEBI" id="CHEBI:15377"/>
        <dbReference type="ChEBI" id="CHEBI:15378"/>
        <dbReference type="ChEBI" id="CHEBI:57518"/>
        <dbReference type="ChEBI" id="CHEBI:57597"/>
    </reaction>
    <physiologicalReaction direction="left-to-right" evidence="14">
        <dbReference type="Rhea" id="RHEA:49093"/>
    </physiologicalReaction>
</comment>
<evidence type="ECO:0000256" key="9">
    <source>
        <dbReference type="ARBA" id="ARBA00022963"/>
    </source>
</evidence>
<evidence type="ECO:0000256" key="3">
    <source>
        <dbReference type="ARBA" id="ARBA00013274"/>
    </source>
</evidence>
<dbReference type="GeneTree" id="ENSGT00940000159130"/>
<dbReference type="Pfam" id="PF24179">
    <property type="entry name" value="NTE_Ploop"/>
    <property type="match status" value="1"/>
</dbReference>
<evidence type="ECO:0000256" key="14">
    <source>
        <dbReference type="ARBA" id="ARBA00048133"/>
    </source>
</evidence>
<feature type="domain" description="Cyclic nucleotide-binding" evidence="20">
    <location>
        <begin position="171"/>
        <end position="298"/>
    </location>
</feature>
<dbReference type="FunFam" id="3.40.1090.10:FF:000001">
    <property type="entry name" value="neuropathy target esterase isoform X2"/>
    <property type="match status" value="1"/>
</dbReference>
<dbReference type="Gene3D" id="2.60.120.10">
    <property type="entry name" value="Jelly Rolls"/>
    <property type="match status" value="3"/>
</dbReference>
<keyword evidence="23" id="KW-1185">Reference proteome</keyword>
<feature type="region of interest" description="Disordered" evidence="18">
    <location>
        <begin position="357"/>
        <end position="383"/>
    </location>
</feature>
<dbReference type="SUPFAM" id="SSF52151">
    <property type="entry name" value="FabD/lysophospholipase-like"/>
    <property type="match status" value="1"/>
</dbReference>
<dbReference type="PANTHER" id="PTHR14226">
    <property type="entry name" value="NEUROPATHY TARGET ESTERASE/SWISS CHEESE D.MELANOGASTER"/>
    <property type="match status" value="1"/>
</dbReference>
<dbReference type="SUPFAM" id="SSF51206">
    <property type="entry name" value="cAMP-binding domain-like"/>
    <property type="match status" value="3"/>
</dbReference>
<evidence type="ECO:0000256" key="11">
    <source>
        <dbReference type="ARBA" id="ARBA00023098"/>
    </source>
</evidence>
<dbReference type="Gene3D" id="3.40.1090.10">
    <property type="entry name" value="Cytosolic phospholipase A2 catalytic domain"/>
    <property type="match status" value="1"/>
</dbReference>
<dbReference type="GO" id="GO:0046470">
    <property type="term" value="P:phosphatidylcholine metabolic process"/>
    <property type="evidence" value="ECO:0007669"/>
    <property type="project" value="InterPro"/>
</dbReference>
<comment type="subcellular location">
    <subcellularLocation>
        <location evidence="1">Endoplasmic reticulum membrane</location>
        <topology evidence="1">Single-pass type III membrane protein</topology>
    </subcellularLocation>
</comment>
<evidence type="ECO:0000256" key="4">
    <source>
        <dbReference type="ARBA" id="ARBA00022553"/>
    </source>
</evidence>
<evidence type="ECO:0000256" key="5">
    <source>
        <dbReference type="ARBA" id="ARBA00022692"/>
    </source>
</evidence>
<dbReference type="EC" id="3.1.1.5" evidence="3"/>
<keyword evidence="6" id="KW-0677">Repeat</keyword>
<sequence>MGQNTSEQEDQEEPFSERFENLKTFVEEELQTSMMVGIVIGAGVAIVLIAILIFFILRRMRLRNIEVQEAPKYRFRKRDKVMFYGRKIMRKVSQSTSSLVGASSSSSRPRLKKKQKMLNIAKKILRFKKEVPILQAKEPPPSVLEADLTEFDVANSHLPSEVLYMLKNVRVLGHFEKPLFLELCKHMVFLQFQQGEHIFRPGQPDSSIYVVQDGKLELCLTGVDGKESVVKEVFAGDSVHSLLSILDVITGHQKPYKTVSARAAEVTTVLRLPVEAFLTIFEKYPESLVRVVQIIMVRLQRVTVLALHNYLGLTNELFSHEMLPSRLPPTSPHAPRTSPIRHGKRFGSLSISEEHREAAVKSEASGADQGKEGGPPNLSRTISMPVDISGIQKSVKSDFDMAFERGRISVSAEDGNTPPTFSRSVSHEQRERKVTVDEVPSGIYLYPEEESGVDNIFTPSSSRCNASLFEEAQKEILKIMQIEDPALLSGKATLHYAKAGAVLARQGDQDVSLHFVLSGCLHVYQRMIDKQEAVCLFVTHPGEMVGQLAVLTGEPLIFSIKAVRDCTYLKISKSDFYEIMKEQPNVVLSVAHTVAIRMSAFVRQMDFAIDWMAVEAGRALYRQDDQSDCTYIILNGRLRSVIRKANGKKELVGEYGRGDLIGVVEALTKQPRATTVHAVRDTELVKLPEGTLNNIKRRYPQVVTRLIHLLGQKILGNLQQGRGPFPGSALNLPSMTKSADVTNPTSNLSTVAVLPVGDEVPISAFNLELSHALSAIGPTLLLTSDIIRERLGASALDSIYEYRLSGWLAQQEDINRIVLYQTDSSMTPWTQRCIRQADCILIVGVGDQEPALGELEQMLENTAVRALKKLILLHREDGPGPSRTVEWLNMRSWCSGHLHLKCPRRVFSRRSPTKLREVYEKVFQKTADRHSDFSRLARVLTGNSIALVLGGGGARGCSHVGVIKAMEEAGIPIDIVGGTSIGSFIGALYAEERTAVRTKQRAREWSKSMNSVFKTVLDLTYPITSMFSGSAFNTSIYNVFEDKQIEDLWLPYFNVTTDITASAMRVHQDGCVWRYVRASASYTPYLPPLCDPKDGHLLVDGCYVNNVPADIARNVGTRTVIAIDVGSQDETDLCNYGDSLSGWWLLWKRINPWAEKVKVPDMAEIQSRLAYVSCVRQLEVVKKSAYCEYIRPPIDRFKTMDFGKFDEIYEIGYQHAKMLFTGWARGDIIKNMLRDHRSADYNGSKRTDIDTCPGADFTDLAEIVSRIEPVQSYVATEAEESDYLTEYEEDGMDPVREEEGDEEEHEEAEDHSPEEWGQNGVFQTDEDKSVRQRRKPASDSNASDC</sequence>
<evidence type="ECO:0000313" key="23">
    <source>
        <dbReference type="Proteomes" id="UP000261500"/>
    </source>
</evidence>
<comment type="catalytic activity">
    <reaction evidence="15">
        <text>a 1-acyl-sn-glycero-3-phosphocholine + H2O = sn-glycerol 3-phosphocholine + a fatty acid + H(+)</text>
        <dbReference type="Rhea" id="RHEA:15177"/>
        <dbReference type="ChEBI" id="CHEBI:15377"/>
        <dbReference type="ChEBI" id="CHEBI:15378"/>
        <dbReference type="ChEBI" id="CHEBI:16870"/>
        <dbReference type="ChEBI" id="CHEBI:28868"/>
        <dbReference type="ChEBI" id="CHEBI:58168"/>
        <dbReference type="EC" id="3.1.1.5"/>
    </reaction>
    <physiologicalReaction direction="left-to-right" evidence="15">
        <dbReference type="Rhea" id="RHEA:15178"/>
    </physiologicalReaction>
</comment>
<evidence type="ECO:0000256" key="2">
    <source>
        <dbReference type="ARBA" id="ARBA00006636"/>
    </source>
</evidence>
<evidence type="ECO:0000259" key="20">
    <source>
        <dbReference type="PROSITE" id="PS50042"/>
    </source>
</evidence>
<protein>
    <recommendedName>
        <fullName evidence="3">lysophospholipase</fullName>
        <ecNumber evidence="3">3.1.1.5</ecNumber>
    </recommendedName>
</protein>
<keyword evidence="7 17" id="KW-0378">Hydrolase</keyword>
<feature type="region of interest" description="Disordered" evidence="18">
    <location>
        <begin position="1278"/>
        <end position="1345"/>
    </location>
</feature>
<comment type="catalytic activity">
    <reaction evidence="13">
        <text>1-(9Z-octadecenoyl)-sn-glycero-3-phosphocholine + H2O = sn-glycerol 3-phosphocholine + (9Z)-octadecenoate + H(+)</text>
        <dbReference type="Rhea" id="RHEA:40807"/>
        <dbReference type="ChEBI" id="CHEBI:15377"/>
        <dbReference type="ChEBI" id="CHEBI:15378"/>
        <dbReference type="ChEBI" id="CHEBI:16870"/>
        <dbReference type="ChEBI" id="CHEBI:28610"/>
        <dbReference type="ChEBI" id="CHEBI:30823"/>
    </reaction>
    <physiologicalReaction direction="left-to-right" evidence="13">
        <dbReference type="Rhea" id="RHEA:40808"/>
    </physiologicalReaction>
</comment>
<evidence type="ECO:0000256" key="7">
    <source>
        <dbReference type="ARBA" id="ARBA00022801"/>
    </source>
</evidence>
<dbReference type="PROSITE" id="PS01237">
    <property type="entry name" value="UPF0028"/>
    <property type="match status" value="1"/>
</dbReference>
<evidence type="ECO:0000256" key="13">
    <source>
        <dbReference type="ARBA" id="ARBA00047314"/>
    </source>
</evidence>
<evidence type="ECO:0000259" key="21">
    <source>
        <dbReference type="PROSITE" id="PS51635"/>
    </source>
</evidence>
<evidence type="ECO:0000256" key="16">
    <source>
        <dbReference type="ARBA" id="ARBA00048656"/>
    </source>
</evidence>
<keyword evidence="5 19" id="KW-0812">Transmembrane</keyword>
<evidence type="ECO:0000256" key="15">
    <source>
        <dbReference type="ARBA" id="ARBA00048454"/>
    </source>
</evidence>
<evidence type="ECO:0000313" key="22">
    <source>
        <dbReference type="Ensembl" id="ENSPLAP00000024281.1"/>
    </source>
</evidence>
<dbReference type="Pfam" id="PF01734">
    <property type="entry name" value="Patatin"/>
    <property type="match status" value="1"/>
</dbReference>
<dbReference type="Ensembl" id="ENSPLAT00000003867.1">
    <property type="protein sequence ID" value="ENSPLAP00000024281.1"/>
    <property type="gene ID" value="ENSPLAG00000010306.1"/>
</dbReference>
<feature type="region of interest" description="Disordered" evidence="18">
    <location>
        <begin position="411"/>
        <end position="431"/>
    </location>
</feature>
<dbReference type="FunFam" id="2.60.120.10:FF:000012">
    <property type="entry name" value="neuropathy target esterase isoform X2"/>
    <property type="match status" value="1"/>
</dbReference>
<evidence type="ECO:0000256" key="6">
    <source>
        <dbReference type="ARBA" id="ARBA00022737"/>
    </source>
</evidence>
<name>A0A3B3VH08_9TELE</name>